<protein>
    <submittedName>
        <fullName evidence="3">DUF434 domain-containing protein</fullName>
    </submittedName>
</protein>
<reference evidence="3 4" key="1">
    <citation type="submission" date="2024-03" db="EMBL/GenBank/DDBJ databases">
        <title>Sulfurimonas sp. HSL3-1.</title>
        <authorList>
            <person name="Wang S."/>
        </authorList>
    </citation>
    <scope>NUCLEOTIDE SEQUENCE [LARGE SCALE GENOMIC DNA]</scope>
    <source>
        <strain evidence="3 4">HSL3-1</strain>
    </source>
</reference>
<keyword evidence="4" id="KW-1185">Reference proteome</keyword>
<feature type="domain" description="DUF5616" evidence="2">
    <location>
        <begin position="78"/>
        <end position="215"/>
    </location>
</feature>
<gene>
    <name evidence="3" type="ORF">WCY31_01600</name>
</gene>
<dbReference type="PANTHER" id="PTHR42252:SF1">
    <property type="entry name" value="DUF434 DOMAIN-CONTAINING PROTEIN"/>
    <property type="match status" value="1"/>
</dbReference>
<feature type="domain" description="DUF434" evidence="1">
    <location>
        <begin position="23"/>
        <end position="64"/>
    </location>
</feature>
<dbReference type="Pfam" id="PF04256">
    <property type="entry name" value="DUF434"/>
    <property type="match status" value="1"/>
</dbReference>
<accession>A0ABZ3HA57</accession>
<dbReference type="Pfam" id="PF18481">
    <property type="entry name" value="DUF5616"/>
    <property type="match status" value="1"/>
</dbReference>
<evidence type="ECO:0000313" key="3">
    <source>
        <dbReference type="EMBL" id="XAU15407.1"/>
    </source>
</evidence>
<dbReference type="PANTHER" id="PTHR42252">
    <property type="entry name" value="DUF5616 DOMAIN-CONTAINING PROTEIN"/>
    <property type="match status" value="1"/>
</dbReference>
<evidence type="ECO:0000313" key="4">
    <source>
        <dbReference type="Proteomes" id="UP001447842"/>
    </source>
</evidence>
<proteinExistence type="predicted"/>
<evidence type="ECO:0000259" key="1">
    <source>
        <dbReference type="Pfam" id="PF04256"/>
    </source>
</evidence>
<dbReference type="RefSeq" id="WP_345972891.1">
    <property type="nucleotide sequence ID" value="NZ_CP147920.1"/>
</dbReference>
<sequence length="236" mass="25456">MRKHRGLAPEDTLFFDPKRLAVLRQAVGDLSWLLQRGYSTKAALVLVGNHFQLVERERLAIVHTAGDGAPRRTPLAFEELRGKALCIDGFNLLITLETALGGGIILVGTDGCYRDIANIHGSYALRAETEEAITVAATALKEAGVAKALWLFDRPVSNSGRVAALVNDTASRLAVPMEARTADEVDAKVKRCGGVAVTADSEILASRVAWFDLAGWIIQKQIADARLIDLRSSPDA</sequence>
<dbReference type="Proteomes" id="UP001447842">
    <property type="component" value="Chromosome"/>
</dbReference>
<evidence type="ECO:0000259" key="2">
    <source>
        <dbReference type="Pfam" id="PF18481"/>
    </source>
</evidence>
<dbReference type="EMBL" id="CP147920">
    <property type="protein sequence ID" value="XAU15407.1"/>
    <property type="molecule type" value="Genomic_DNA"/>
</dbReference>
<organism evidence="3 4">
    <name type="scientific">Sulfurimonas diazotrophicus</name>
    <dbReference type="NCBI Taxonomy" id="3131939"/>
    <lineage>
        <taxon>Bacteria</taxon>
        <taxon>Pseudomonadati</taxon>
        <taxon>Campylobacterota</taxon>
        <taxon>Epsilonproteobacteria</taxon>
        <taxon>Campylobacterales</taxon>
        <taxon>Sulfurimonadaceae</taxon>
        <taxon>Sulfurimonas</taxon>
    </lineage>
</organism>
<dbReference type="InterPro" id="IPR041652">
    <property type="entry name" value="DUF5616"/>
</dbReference>
<dbReference type="InterPro" id="IPR007368">
    <property type="entry name" value="DUF434"/>
</dbReference>
<name>A0ABZ3HA57_9BACT</name>